<sequence>MPRKALICTVELDIYQITCPGTRHLNDRNMLYLSVCILGQTKRTKSVFASFPLALNQRLYFERTFVNARQPIHVMGILEDEHVLFELVQYSDVYQGGKVLARYEISAREFLYPTPTLTGKDGMERELLLSRTVHFTGIDPKLEFSSNSTIQETTVPGTYNELTSVGYYEESSVDSETDSSSETEEELVLTPKPRHHSHRLNDKEHHCVCECPRRPENNGRITLRSRSLSPIRRPKSASASVRPPFRAGKADEGIISRRNFIKPGRSRKKSRVVLLEGDPVPCPDCRVPLKDCIVCQAYLKVYGRDFLKYRFERGPHHRTTSTPAFRSFASEPIKLRARLPTDNLLNESRAYSEPIPRSRRIFPRDVDQYGSYLESSSHGINDRMKSLTKGHVTTSPISYRSRQFVEATDFDDVEDDRDSLLSLRELRSEINDARLESLDRSFEDPDHPPLGTRLDRRIELM</sequence>
<evidence type="ECO:0000256" key="1">
    <source>
        <dbReference type="ARBA" id="ARBA00006215"/>
    </source>
</evidence>
<dbReference type="InterPro" id="IPR032732">
    <property type="entry name" value="SPATA6_N"/>
</dbReference>
<feature type="region of interest" description="Disordered" evidence="3">
    <location>
        <begin position="168"/>
        <end position="199"/>
    </location>
</feature>
<evidence type="ECO:0000313" key="5">
    <source>
        <dbReference type="EMBL" id="KAK2569564.1"/>
    </source>
</evidence>
<dbReference type="PANTHER" id="PTHR16435">
    <property type="entry name" value="SPERMATOGENESIS-ASSOCIATED PROTEIN 6 SPATA6"/>
    <property type="match status" value="1"/>
</dbReference>
<comment type="caution">
    <text evidence="5">The sequence shown here is derived from an EMBL/GenBank/DDBJ whole genome shotgun (WGS) entry which is preliminary data.</text>
</comment>
<reference evidence="5" key="2">
    <citation type="journal article" date="2023" name="Science">
        <title>Genomic signatures of disease resistance in endangered staghorn corals.</title>
        <authorList>
            <person name="Vollmer S.V."/>
            <person name="Selwyn J.D."/>
            <person name="Despard B.A."/>
            <person name="Roesel C.L."/>
        </authorList>
    </citation>
    <scope>NUCLEOTIDE SEQUENCE</scope>
    <source>
        <strain evidence="5">K2</strain>
    </source>
</reference>
<dbReference type="Pfam" id="PF14909">
    <property type="entry name" value="SPATA6"/>
    <property type="match status" value="1"/>
</dbReference>
<protein>
    <submittedName>
        <fullName evidence="5">Spermatogenesis-associated protein 6</fullName>
    </submittedName>
</protein>
<evidence type="ECO:0000259" key="4">
    <source>
        <dbReference type="Pfam" id="PF14909"/>
    </source>
</evidence>
<organism evidence="5 6">
    <name type="scientific">Acropora cervicornis</name>
    <name type="common">Staghorn coral</name>
    <dbReference type="NCBI Taxonomy" id="6130"/>
    <lineage>
        <taxon>Eukaryota</taxon>
        <taxon>Metazoa</taxon>
        <taxon>Cnidaria</taxon>
        <taxon>Anthozoa</taxon>
        <taxon>Hexacorallia</taxon>
        <taxon>Scleractinia</taxon>
        <taxon>Astrocoeniina</taxon>
        <taxon>Acroporidae</taxon>
        <taxon>Acropora</taxon>
    </lineage>
</organism>
<feature type="compositionally biased region" description="Acidic residues" evidence="3">
    <location>
        <begin position="171"/>
        <end position="187"/>
    </location>
</feature>
<proteinExistence type="inferred from homology"/>
<name>A0AAD9QXY3_ACRCE</name>
<dbReference type="InterPro" id="IPR042769">
    <property type="entry name" value="SPATA6_fam"/>
</dbReference>
<evidence type="ECO:0000256" key="2">
    <source>
        <dbReference type="ARBA" id="ARBA00022553"/>
    </source>
</evidence>
<dbReference type="GO" id="GO:0120212">
    <property type="term" value="C:sperm head-tail coupling apparatus"/>
    <property type="evidence" value="ECO:0007669"/>
    <property type="project" value="InterPro"/>
</dbReference>
<keyword evidence="2" id="KW-0597">Phosphoprotein</keyword>
<dbReference type="Proteomes" id="UP001249851">
    <property type="component" value="Unassembled WGS sequence"/>
</dbReference>
<dbReference type="GO" id="GO:0007283">
    <property type="term" value="P:spermatogenesis"/>
    <property type="evidence" value="ECO:0007669"/>
    <property type="project" value="InterPro"/>
</dbReference>
<keyword evidence="6" id="KW-1185">Reference proteome</keyword>
<accession>A0AAD9QXY3</accession>
<evidence type="ECO:0000256" key="3">
    <source>
        <dbReference type="SAM" id="MobiDB-lite"/>
    </source>
</evidence>
<comment type="similarity">
    <text evidence="1">Belongs to the SPATA6 family.</text>
</comment>
<feature type="non-terminal residue" evidence="5">
    <location>
        <position position="1"/>
    </location>
</feature>
<reference evidence="5" key="1">
    <citation type="journal article" date="2023" name="G3 (Bethesda)">
        <title>Whole genome assembly and annotation of the endangered Caribbean coral Acropora cervicornis.</title>
        <authorList>
            <person name="Selwyn J.D."/>
            <person name="Vollmer S.V."/>
        </authorList>
    </citation>
    <scope>NUCLEOTIDE SEQUENCE</scope>
    <source>
        <strain evidence="5">K2</strain>
    </source>
</reference>
<evidence type="ECO:0000313" key="6">
    <source>
        <dbReference type="Proteomes" id="UP001249851"/>
    </source>
</evidence>
<feature type="domain" description="Spermatogenesis-associated protein 6 N-terminal" evidence="4">
    <location>
        <begin position="10"/>
        <end position="150"/>
    </location>
</feature>
<dbReference type="EMBL" id="JARQWQ010000009">
    <property type="protein sequence ID" value="KAK2569564.1"/>
    <property type="molecule type" value="Genomic_DNA"/>
</dbReference>
<dbReference type="PANTHER" id="PTHR16435:SF6">
    <property type="entry name" value="IP09370P"/>
    <property type="match status" value="1"/>
</dbReference>
<gene>
    <name evidence="5" type="ORF">P5673_005389</name>
</gene>
<dbReference type="GO" id="GO:0032027">
    <property type="term" value="F:myosin light chain binding"/>
    <property type="evidence" value="ECO:0007669"/>
    <property type="project" value="InterPro"/>
</dbReference>
<dbReference type="AlphaFoldDB" id="A0AAD9QXY3"/>